<dbReference type="Proteomes" id="UP000264141">
    <property type="component" value="Unassembled WGS sequence"/>
</dbReference>
<proteinExistence type="predicted"/>
<dbReference type="PRINTS" id="PR00035">
    <property type="entry name" value="HTHGNTR"/>
</dbReference>
<evidence type="ECO:0000313" key="6">
    <source>
        <dbReference type="Proteomes" id="UP000264141"/>
    </source>
</evidence>
<accession>A0A3D1JD82</accession>
<protein>
    <submittedName>
        <fullName evidence="5">GntR family transcriptional regulator</fullName>
    </submittedName>
</protein>
<dbReference type="InterPro" id="IPR036390">
    <property type="entry name" value="WH_DNA-bd_sf"/>
</dbReference>
<dbReference type="CDD" id="cd07377">
    <property type="entry name" value="WHTH_GntR"/>
    <property type="match status" value="1"/>
</dbReference>
<dbReference type="EMBL" id="DPBP01000005">
    <property type="protein sequence ID" value="HCE16541.1"/>
    <property type="molecule type" value="Genomic_DNA"/>
</dbReference>
<dbReference type="GO" id="GO:0003700">
    <property type="term" value="F:DNA-binding transcription factor activity"/>
    <property type="evidence" value="ECO:0007669"/>
    <property type="project" value="InterPro"/>
</dbReference>
<dbReference type="SMART" id="SM00866">
    <property type="entry name" value="UTRA"/>
    <property type="match status" value="1"/>
</dbReference>
<comment type="caution">
    <text evidence="5">The sequence shown here is derived from an EMBL/GenBank/DDBJ whole genome shotgun (WGS) entry which is preliminary data.</text>
</comment>
<dbReference type="GO" id="GO:0045892">
    <property type="term" value="P:negative regulation of DNA-templated transcription"/>
    <property type="evidence" value="ECO:0007669"/>
    <property type="project" value="TreeGrafter"/>
</dbReference>
<dbReference type="GO" id="GO:0003677">
    <property type="term" value="F:DNA binding"/>
    <property type="evidence" value="ECO:0007669"/>
    <property type="project" value="UniProtKB-KW"/>
</dbReference>
<dbReference type="InterPro" id="IPR036388">
    <property type="entry name" value="WH-like_DNA-bd_sf"/>
</dbReference>
<evidence type="ECO:0000256" key="2">
    <source>
        <dbReference type="ARBA" id="ARBA00023125"/>
    </source>
</evidence>
<dbReference type="FunFam" id="1.10.10.10:FF:000079">
    <property type="entry name" value="GntR family transcriptional regulator"/>
    <property type="match status" value="1"/>
</dbReference>
<dbReference type="Gene3D" id="3.40.1410.10">
    <property type="entry name" value="Chorismate lyase-like"/>
    <property type="match status" value="1"/>
</dbReference>
<dbReference type="PROSITE" id="PS50949">
    <property type="entry name" value="HTH_GNTR"/>
    <property type="match status" value="1"/>
</dbReference>
<dbReference type="InterPro" id="IPR028978">
    <property type="entry name" value="Chorismate_lyase_/UTRA_dom_sf"/>
</dbReference>
<dbReference type="AlphaFoldDB" id="A0A3D1JD82"/>
<reference evidence="5 6" key="1">
    <citation type="journal article" date="2018" name="Nat. Biotechnol.">
        <title>A standardized bacterial taxonomy based on genome phylogeny substantially revises the tree of life.</title>
        <authorList>
            <person name="Parks D.H."/>
            <person name="Chuvochina M."/>
            <person name="Waite D.W."/>
            <person name="Rinke C."/>
            <person name="Skarshewski A."/>
            <person name="Chaumeil P.A."/>
            <person name="Hugenholtz P."/>
        </authorList>
    </citation>
    <scope>NUCLEOTIDE SEQUENCE [LARGE SCALE GENOMIC DNA]</scope>
    <source>
        <strain evidence="5">UBA8781</strain>
    </source>
</reference>
<evidence type="ECO:0000256" key="3">
    <source>
        <dbReference type="ARBA" id="ARBA00023163"/>
    </source>
</evidence>
<dbReference type="OrthoDB" id="146373at2"/>
<dbReference type="InterPro" id="IPR000524">
    <property type="entry name" value="Tscrpt_reg_HTH_GntR"/>
</dbReference>
<keyword evidence="2" id="KW-0238">DNA-binding</keyword>
<keyword evidence="3" id="KW-0804">Transcription</keyword>
<dbReference type="RefSeq" id="WP_062195593.1">
    <property type="nucleotide sequence ID" value="NZ_DF967965.1"/>
</dbReference>
<evidence type="ECO:0000256" key="1">
    <source>
        <dbReference type="ARBA" id="ARBA00023015"/>
    </source>
</evidence>
<gene>
    <name evidence="5" type="ORF">DEQ80_01650</name>
</gene>
<evidence type="ECO:0000259" key="4">
    <source>
        <dbReference type="PROSITE" id="PS50949"/>
    </source>
</evidence>
<dbReference type="SUPFAM" id="SSF64288">
    <property type="entry name" value="Chorismate lyase-like"/>
    <property type="match status" value="1"/>
</dbReference>
<dbReference type="Gene3D" id="1.10.10.10">
    <property type="entry name" value="Winged helix-like DNA-binding domain superfamily/Winged helix DNA-binding domain"/>
    <property type="match status" value="1"/>
</dbReference>
<feature type="domain" description="HTH gntR-type" evidence="4">
    <location>
        <begin position="11"/>
        <end position="79"/>
    </location>
</feature>
<dbReference type="SMART" id="SM00345">
    <property type="entry name" value="HTH_GNTR"/>
    <property type="match status" value="1"/>
</dbReference>
<evidence type="ECO:0000313" key="5">
    <source>
        <dbReference type="EMBL" id="HCE16541.1"/>
    </source>
</evidence>
<dbReference type="SUPFAM" id="SSF46785">
    <property type="entry name" value="Winged helix' DNA-binding domain"/>
    <property type="match status" value="1"/>
</dbReference>
<keyword evidence="1" id="KW-0805">Transcription regulation</keyword>
<dbReference type="Pfam" id="PF00392">
    <property type="entry name" value="GntR"/>
    <property type="match status" value="1"/>
</dbReference>
<dbReference type="PANTHER" id="PTHR44846">
    <property type="entry name" value="MANNOSYL-D-GLYCERATE TRANSPORT/METABOLISM SYSTEM REPRESSOR MNGR-RELATED"/>
    <property type="match status" value="1"/>
</dbReference>
<dbReference type="InterPro" id="IPR011663">
    <property type="entry name" value="UTRA"/>
</dbReference>
<organism evidence="5 6">
    <name type="scientific">Anaerolinea thermolimosa</name>
    <dbReference type="NCBI Taxonomy" id="229919"/>
    <lineage>
        <taxon>Bacteria</taxon>
        <taxon>Bacillati</taxon>
        <taxon>Chloroflexota</taxon>
        <taxon>Anaerolineae</taxon>
        <taxon>Anaerolineales</taxon>
        <taxon>Anaerolineaceae</taxon>
        <taxon>Anaerolinea</taxon>
    </lineage>
</organism>
<dbReference type="PANTHER" id="PTHR44846:SF1">
    <property type="entry name" value="MANNOSYL-D-GLYCERATE TRANSPORT_METABOLISM SYSTEM REPRESSOR MNGR-RELATED"/>
    <property type="match status" value="1"/>
</dbReference>
<dbReference type="Pfam" id="PF07702">
    <property type="entry name" value="UTRA"/>
    <property type="match status" value="1"/>
</dbReference>
<dbReference type="InterPro" id="IPR050679">
    <property type="entry name" value="Bact_HTH_transcr_reg"/>
</dbReference>
<name>A0A3D1JD82_9CHLR</name>
<dbReference type="STRING" id="229919.GCA_001050195_03019"/>
<sequence>MPRTIDFNSYVPYYIQLIDILKEKISSGEWRPGDQIPSEPELCELYGVSRTVVRQALQQMEYDQLIQRKKGKGTFIAEPKINESLIQKLTGFYQDMRDRGHNITTNVLRNEIIPAPPKVARFLNINAEDKVLCIERLRFVDDEPIVLVTTYLPDALCHEVVRFDLSKRSLYDILENELGFELSHGRRTIEAVRANKREALLLQVNENDPMILLDSVTYLKNGTPIEYYHAIHRGDRSRFEVELYRVRPDQLP</sequence>